<evidence type="ECO:0000256" key="13">
    <source>
        <dbReference type="ARBA" id="ARBA00023237"/>
    </source>
</evidence>
<dbReference type="GO" id="GO:0038023">
    <property type="term" value="F:signaling receptor activity"/>
    <property type="evidence" value="ECO:0007669"/>
    <property type="project" value="InterPro"/>
</dbReference>
<dbReference type="RefSeq" id="WP_089917325.1">
    <property type="nucleotide sequence ID" value="NZ_FOBB01000006.1"/>
</dbReference>
<feature type="domain" description="TonB-dependent receptor-like beta-barrel" evidence="16">
    <location>
        <begin position="340"/>
        <end position="760"/>
    </location>
</feature>
<keyword evidence="19" id="KW-1185">Reference proteome</keyword>
<dbReference type="NCBIfam" id="TIGR01783">
    <property type="entry name" value="TonB-siderophor"/>
    <property type="match status" value="1"/>
</dbReference>
<evidence type="ECO:0000256" key="11">
    <source>
        <dbReference type="ARBA" id="ARBA00023136"/>
    </source>
</evidence>
<dbReference type="AlphaFoldDB" id="A0A1H8B1M6"/>
<dbReference type="InterPro" id="IPR000531">
    <property type="entry name" value="Beta-barrel_TonB"/>
</dbReference>
<dbReference type="Pfam" id="PF13715">
    <property type="entry name" value="CarbopepD_reg_2"/>
    <property type="match status" value="1"/>
</dbReference>
<keyword evidence="13 14" id="KW-0998">Cell outer membrane</keyword>
<dbReference type="PANTHER" id="PTHR32552:SF68">
    <property type="entry name" value="FERRICHROME OUTER MEMBRANE TRANSPORTER_PHAGE RECEPTOR"/>
    <property type="match status" value="1"/>
</dbReference>
<keyword evidence="9" id="KW-0406">Ion transport</keyword>
<dbReference type="PANTHER" id="PTHR32552">
    <property type="entry name" value="FERRICHROME IRON RECEPTOR-RELATED"/>
    <property type="match status" value="1"/>
</dbReference>
<protein>
    <submittedName>
        <fullName evidence="18">Iron complex outermembrane recepter protein</fullName>
    </submittedName>
</protein>
<keyword evidence="5" id="KW-0410">Iron transport</keyword>
<evidence type="ECO:0000256" key="10">
    <source>
        <dbReference type="ARBA" id="ARBA00023077"/>
    </source>
</evidence>
<evidence type="ECO:0000259" key="17">
    <source>
        <dbReference type="Pfam" id="PF07715"/>
    </source>
</evidence>
<evidence type="ECO:0000256" key="1">
    <source>
        <dbReference type="ARBA" id="ARBA00004571"/>
    </source>
</evidence>
<evidence type="ECO:0000256" key="14">
    <source>
        <dbReference type="PROSITE-ProRule" id="PRU01360"/>
    </source>
</evidence>
<dbReference type="InterPro" id="IPR013784">
    <property type="entry name" value="Carb-bd-like_fold"/>
</dbReference>
<sequence>MFSYSPIRISFLLITLFITVLYTPLFAREDIEKNGNIHGAVTTSDGTAAAFVTVQIKSLSKGTLTNEEGHFSFSRLKPGSYTLSVSLTGYETIEQTVEVKEGKTAKLSIRLTVSRSQLQEVVVSSARGRLVNKNTDYVARMPISNLENPQVYSVVNKELLKEQVVVDAKEALRNAVGAAPVTYPAGGLAISSRGFVTSVNARNGMETASSRSSIDLGNVERLEVIKGPSGTLFGSTISSFGGLVNLVTKKPFDTFKGEAAYTFGSFGLQRVTADINTPVNQDKTVLFRLNTAVNRQNSFLNYGHNNAYLVAPSLSYKVNDRLTLLADLEYLYTDQSRVMYTRTAANSGITNPADIKLPYDQTLYLDDANARAFANKLFLQGQYRISDNWSTTTLFSYVSENAIQSYQYYPTWLTDTTVARNVLNYGPIHNDYTNFQQNVNGTFHTGRLRHRLLAGVNYRYFHGTFNYTGSRNNRFIDTINIRRSFTALSKAQIDQFMLNYGSMQPSAVSDQQTLSAYASDVVNITDRLIAMLSLRADRFNYKGVKGTDAYKQTSLAPKLGLVYEVIKDQVSVFGNYMSGFQNMAPVNQPDGSQLALDPVFANQWEGGVKMEAFSKKLNLTASYYNITIDNATRTDANLFTIQDGKQVSKGMEVELIASPVTGLSIIAGYAYNDNKIIRASDKNIEGNKAAAAPANVVNVWISYRLPGVLKNLGVAAGGNYVDKVYLATDNKYFMPSYTIVNGSLFYDTDQWRFDLKLNNIGSRKNWDLYGAPQALRNFAGSVTFKF</sequence>
<keyword evidence="11 14" id="KW-0472">Membrane</keyword>
<evidence type="ECO:0000313" key="18">
    <source>
        <dbReference type="EMBL" id="SEM76159.1"/>
    </source>
</evidence>
<keyword evidence="3 14" id="KW-0813">Transport</keyword>
<keyword evidence="10 15" id="KW-0798">TonB box</keyword>
<dbReference type="PROSITE" id="PS52016">
    <property type="entry name" value="TONB_DEPENDENT_REC_3"/>
    <property type="match status" value="1"/>
</dbReference>
<evidence type="ECO:0000256" key="12">
    <source>
        <dbReference type="ARBA" id="ARBA00023170"/>
    </source>
</evidence>
<keyword evidence="6 14" id="KW-0812">Transmembrane</keyword>
<evidence type="ECO:0000256" key="6">
    <source>
        <dbReference type="ARBA" id="ARBA00022692"/>
    </source>
</evidence>
<proteinExistence type="inferred from homology"/>
<keyword evidence="7" id="KW-0732">Signal</keyword>
<dbReference type="Proteomes" id="UP000198984">
    <property type="component" value="Unassembled WGS sequence"/>
</dbReference>
<evidence type="ECO:0000256" key="4">
    <source>
        <dbReference type="ARBA" id="ARBA00022452"/>
    </source>
</evidence>
<feature type="domain" description="TonB-dependent receptor plug" evidence="17">
    <location>
        <begin position="146"/>
        <end position="235"/>
    </location>
</feature>
<evidence type="ECO:0000256" key="7">
    <source>
        <dbReference type="ARBA" id="ARBA00022729"/>
    </source>
</evidence>
<dbReference type="GO" id="GO:0015891">
    <property type="term" value="P:siderophore transport"/>
    <property type="evidence" value="ECO:0007669"/>
    <property type="project" value="InterPro"/>
</dbReference>
<keyword evidence="12" id="KW-0675">Receptor</keyword>
<gene>
    <name evidence="18" type="ORF">SAMN04488505_10673</name>
</gene>
<comment type="subcellular location">
    <subcellularLocation>
        <location evidence="1 14">Cell outer membrane</location>
        <topology evidence="1 14">Multi-pass membrane protein</topology>
    </subcellularLocation>
</comment>
<dbReference type="InterPro" id="IPR039426">
    <property type="entry name" value="TonB-dep_rcpt-like"/>
</dbReference>
<dbReference type="Gene3D" id="2.60.40.1120">
    <property type="entry name" value="Carboxypeptidase-like, regulatory domain"/>
    <property type="match status" value="1"/>
</dbReference>
<evidence type="ECO:0000256" key="2">
    <source>
        <dbReference type="ARBA" id="ARBA00009810"/>
    </source>
</evidence>
<dbReference type="Gene3D" id="2.40.170.20">
    <property type="entry name" value="TonB-dependent receptor, beta-barrel domain"/>
    <property type="match status" value="1"/>
</dbReference>
<dbReference type="Pfam" id="PF00593">
    <property type="entry name" value="TonB_dep_Rec_b-barrel"/>
    <property type="match status" value="1"/>
</dbReference>
<reference evidence="18 19" key="1">
    <citation type="submission" date="2016-10" db="EMBL/GenBank/DDBJ databases">
        <authorList>
            <person name="de Groot N.N."/>
        </authorList>
    </citation>
    <scope>NUCLEOTIDE SEQUENCE [LARGE SCALE GENOMIC DNA]</scope>
    <source>
        <strain evidence="18 19">DSM 21039</strain>
    </source>
</reference>
<dbReference type="CDD" id="cd01347">
    <property type="entry name" value="ligand_gated_channel"/>
    <property type="match status" value="1"/>
</dbReference>
<dbReference type="Pfam" id="PF07715">
    <property type="entry name" value="Plug"/>
    <property type="match status" value="1"/>
</dbReference>
<keyword evidence="8" id="KW-0408">Iron</keyword>
<evidence type="ECO:0000256" key="5">
    <source>
        <dbReference type="ARBA" id="ARBA00022496"/>
    </source>
</evidence>
<name>A0A1H8B1M6_9BACT</name>
<evidence type="ECO:0000256" key="9">
    <source>
        <dbReference type="ARBA" id="ARBA00023065"/>
    </source>
</evidence>
<evidence type="ECO:0000256" key="3">
    <source>
        <dbReference type="ARBA" id="ARBA00022448"/>
    </source>
</evidence>
<dbReference type="SUPFAM" id="SSF56935">
    <property type="entry name" value="Porins"/>
    <property type="match status" value="1"/>
</dbReference>
<dbReference type="GO" id="GO:0009279">
    <property type="term" value="C:cell outer membrane"/>
    <property type="evidence" value="ECO:0007669"/>
    <property type="project" value="UniProtKB-SubCell"/>
</dbReference>
<dbReference type="Gene3D" id="2.170.130.10">
    <property type="entry name" value="TonB-dependent receptor, plug domain"/>
    <property type="match status" value="1"/>
</dbReference>
<dbReference type="InterPro" id="IPR036942">
    <property type="entry name" value="Beta-barrel_TonB_sf"/>
</dbReference>
<dbReference type="EMBL" id="FOBB01000006">
    <property type="protein sequence ID" value="SEM76159.1"/>
    <property type="molecule type" value="Genomic_DNA"/>
</dbReference>
<accession>A0A1H8B1M6</accession>
<dbReference type="InterPro" id="IPR037066">
    <property type="entry name" value="Plug_dom_sf"/>
</dbReference>
<dbReference type="GO" id="GO:0015344">
    <property type="term" value="F:siderophore uptake transmembrane transporter activity"/>
    <property type="evidence" value="ECO:0007669"/>
    <property type="project" value="TreeGrafter"/>
</dbReference>
<evidence type="ECO:0000259" key="16">
    <source>
        <dbReference type="Pfam" id="PF00593"/>
    </source>
</evidence>
<dbReference type="STRING" id="573321.SAMN04488505_10673"/>
<evidence type="ECO:0000256" key="15">
    <source>
        <dbReference type="RuleBase" id="RU003357"/>
    </source>
</evidence>
<evidence type="ECO:0000256" key="8">
    <source>
        <dbReference type="ARBA" id="ARBA00023004"/>
    </source>
</evidence>
<dbReference type="InterPro" id="IPR012910">
    <property type="entry name" value="Plug_dom"/>
</dbReference>
<dbReference type="OrthoDB" id="9758472at2"/>
<keyword evidence="4 14" id="KW-1134">Transmembrane beta strand</keyword>
<evidence type="ECO:0000313" key="19">
    <source>
        <dbReference type="Proteomes" id="UP000198984"/>
    </source>
</evidence>
<comment type="similarity">
    <text evidence="2 14 15">Belongs to the TonB-dependent receptor family.</text>
</comment>
<dbReference type="SUPFAM" id="SSF49452">
    <property type="entry name" value="Starch-binding domain-like"/>
    <property type="match status" value="1"/>
</dbReference>
<dbReference type="InterPro" id="IPR010105">
    <property type="entry name" value="TonB_sidphr_rcpt"/>
</dbReference>
<dbReference type="GO" id="GO:0030246">
    <property type="term" value="F:carbohydrate binding"/>
    <property type="evidence" value="ECO:0007669"/>
    <property type="project" value="InterPro"/>
</dbReference>
<organism evidence="18 19">
    <name type="scientific">Chitinophaga rupis</name>
    <dbReference type="NCBI Taxonomy" id="573321"/>
    <lineage>
        <taxon>Bacteria</taxon>
        <taxon>Pseudomonadati</taxon>
        <taxon>Bacteroidota</taxon>
        <taxon>Chitinophagia</taxon>
        <taxon>Chitinophagales</taxon>
        <taxon>Chitinophagaceae</taxon>
        <taxon>Chitinophaga</taxon>
    </lineage>
</organism>